<evidence type="ECO:0000313" key="4">
    <source>
        <dbReference type="Proteomes" id="UP001341840"/>
    </source>
</evidence>
<feature type="compositionally biased region" description="Low complexity" evidence="2">
    <location>
        <begin position="164"/>
        <end position="175"/>
    </location>
</feature>
<gene>
    <name evidence="3" type="ORF">PIB30_067759</name>
</gene>
<keyword evidence="1" id="KW-0175">Coiled coil</keyword>
<evidence type="ECO:0000256" key="1">
    <source>
        <dbReference type="SAM" id="Coils"/>
    </source>
</evidence>
<proteinExistence type="predicted"/>
<keyword evidence="4" id="KW-1185">Reference proteome</keyword>
<organism evidence="3 4">
    <name type="scientific">Stylosanthes scabra</name>
    <dbReference type="NCBI Taxonomy" id="79078"/>
    <lineage>
        <taxon>Eukaryota</taxon>
        <taxon>Viridiplantae</taxon>
        <taxon>Streptophyta</taxon>
        <taxon>Embryophyta</taxon>
        <taxon>Tracheophyta</taxon>
        <taxon>Spermatophyta</taxon>
        <taxon>Magnoliopsida</taxon>
        <taxon>eudicotyledons</taxon>
        <taxon>Gunneridae</taxon>
        <taxon>Pentapetalae</taxon>
        <taxon>rosids</taxon>
        <taxon>fabids</taxon>
        <taxon>Fabales</taxon>
        <taxon>Fabaceae</taxon>
        <taxon>Papilionoideae</taxon>
        <taxon>50 kb inversion clade</taxon>
        <taxon>dalbergioids sensu lato</taxon>
        <taxon>Dalbergieae</taxon>
        <taxon>Pterocarpus clade</taxon>
        <taxon>Stylosanthes</taxon>
    </lineage>
</organism>
<evidence type="ECO:0000256" key="2">
    <source>
        <dbReference type="SAM" id="MobiDB-lite"/>
    </source>
</evidence>
<dbReference type="Proteomes" id="UP001341840">
    <property type="component" value="Unassembled WGS sequence"/>
</dbReference>
<dbReference type="Pfam" id="PF03004">
    <property type="entry name" value="Transposase_24"/>
    <property type="match status" value="1"/>
</dbReference>
<dbReference type="EMBL" id="JASCZI010091334">
    <property type="protein sequence ID" value="MED6149978.1"/>
    <property type="molecule type" value="Genomic_DNA"/>
</dbReference>
<reference evidence="3 4" key="1">
    <citation type="journal article" date="2023" name="Plants (Basel)">
        <title>Bridging the Gap: Combining Genomics and Transcriptomics Approaches to Understand Stylosanthes scabra, an Orphan Legume from the Brazilian Caatinga.</title>
        <authorList>
            <person name="Ferreira-Neto J.R.C."/>
            <person name="da Silva M.D."/>
            <person name="Binneck E."/>
            <person name="de Melo N.F."/>
            <person name="da Silva R.H."/>
            <person name="de Melo A.L.T.M."/>
            <person name="Pandolfi V."/>
            <person name="Bustamante F.O."/>
            <person name="Brasileiro-Vidal A.C."/>
            <person name="Benko-Iseppon A.M."/>
        </authorList>
    </citation>
    <scope>NUCLEOTIDE SEQUENCE [LARGE SCALE GENOMIC DNA]</scope>
    <source>
        <tissue evidence="3">Leaves</tissue>
    </source>
</reference>
<protein>
    <submittedName>
        <fullName evidence="3">Uncharacterized protein</fullName>
    </submittedName>
</protein>
<name>A0ABU6TPX6_9FABA</name>
<comment type="caution">
    <text evidence="3">The sequence shown here is derived from an EMBL/GenBank/DDBJ whole genome shotgun (WGS) entry which is preliminary data.</text>
</comment>
<sequence length="205" mass="22828">MKRTNKTNRASSTSGYTGGSITYPATALKMAEELGCTPTDSEVFTRTHMKKKDWGQWVDKHVEDKNVYRRGKVSSCLKPLVYISEDVSTANGPVDMREHVTLLNQELTQQAEEHREEVAALCQQHATYLTRLQSSLDTQSIEFDRWKSIVSQMYTFMQHMQGGSSNSSSAMSCSIPRPPSPLPPAPLQPSPSSATDQPQPDGDKF</sequence>
<feature type="compositionally biased region" description="Pro residues" evidence="2">
    <location>
        <begin position="176"/>
        <end position="189"/>
    </location>
</feature>
<feature type="coiled-coil region" evidence="1">
    <location>
        <begin position="97"/>
        <end position="124"/>
    </location>
</feature>
<accession>A0ABU6TPX6</accession>
<feature type="region of interest" description="Disordered" evidence="2">
    <location>
        <begin position="161"/>
        <end position="205"/>
    </location>
</feature>
<dbReference type="InterPro" id="IPR004252">
    <property type="entry name" value="Probable_transposase_24"/>
</dbReference>
<evidence type="ECO:0000313" key="3">
    <source>
        <dbReference type="EMBL" id="MED6149978.1"/>
    </source>
</evidence>